<gene>
    <name evidence="2" type="ORF">HPB48_005973</name>
</gene>
<dbReference type="OMA" id="NNDTNAR"/>
<comment type="caution">
    <text evidence="2">The sequence shown here is derived from an EMBL/GenBank/DDBJ whole genome shotgun (WGS) entry which is preliminary data.</text>
</comment>
<keyword evidence="3" id="KW-1185">Reference proteome</keyword>
<evidence type="ECO:0000313" key="2">
    <source>
        <dbReference type="EMBL" id="KAH9363494.1"/>
    </source>
</evidence>
<evidence type="ECO:0000313" key="3">
    <source>
        <dbReference type="Proteomes" id="UP000821853"/>
    </source>
</evidence>
<dbReference type="Proteomes" id="UP000821853">
    <property type="component" value="Chromosome 10"/>
</dbReference>
<reference evidence="2 3" key="1">
    <citation type="journal article" date="2020" name="Cell">
        <title>Large-Scale Comparative Analyses of Tick Genomes Elucidate Their Genetic Diversity and Vector Capacities.</title>
        <authorList>
            <consortium name="Tick Genome and Microbiome Consortium (TIGMIC)"/>
            <person name="Jia N."/>
            <person name="Wang J."/>
            <person name="Shi W."/>
            <person name="Du L."/>
            <person name="Sun Y."/>
            <person name="Zhan W."/>
            <person name="Jiang J.F."/>
            <person name="Wang Q."/>
            <person name="Zhang B."/>
            <person name="Ji P."/>
            <person name="Bell-Sakyi L."/>
            <person name="Cui X.M."/>
            <person name="Yuan T.T."/>
            <person name="Jiang B.G."/>
            <person name="Yang W.F."/>
            <person name="Lam T.T."/>
            <person name="Chang Q.C."/>
            <person name="Ding S.J."/>
            <person name="Wang X.J."/>
            <person name="Zhu J.G."/>
            <person name="Ruan X.D."/>
            <person name="Zhao L."/>
            <person name="Wei J.T."/>
            <person name="Ye R.Z."/>
            <person name="Que T.C."/>
            <person name="Du C.H."/>
            <person name="Zhou Y.H."/>
            <person name="Cheng J.X."/>
            <person name="Dai P.F."/>
            <person name="Guo W.B."/>
            <person name="Han X.H."/>
            <person name="Huang E.J."/>
            <person name="Li L.F."/>
            <person name="Wei W."/>
            <person name="Gao Y.C."/>
            <person name="Liu J.Z."/>
            <person name="Shao H.Z."/>
            <person name="Wang X."/>
            <person name="Wang C.C."/>
            <person name="Yang T.C."/>
            <person name="Huo Q.B."/>
            <person name="Li W."/>
            <person name="Chen H.Y."/>
            <person name="Chen S.E."/>
            <person name="Zhou L.G."/>
            <person name="Ni X.B."/>
            <person name="Tian J.H."/>
            <person name="Sheng Y."/>
            <person name="Liu T."/>
            <person name="Pan Y.S."/>
            <person name="Xia L.Y."/>
            <person name="Li J."/>
            <person name="Zhao F."/>
            <person name="Cao W.C."/>
        </authorList>
    </citation>
    <scope>NUCLEOTIDE SEQUENCE [LARGE SCALE GENOMIC DNA]</scope>
    <source>
        <strain evidence="2">HaeL-2018</strain>
    </source>
</reference>
<dbReference type="SUPFAM" id="SSF52047">
    <property type="entry name" value="RNI-like"/>
    <property type="match status" value="3"/>
</dbReference>
<dbReference type="PANTHER" id="PTHR24111:SF0">
    <property type="entry name" value="LEUCINE-RICH REPEAT-CONTAINING PROTEIN"/>
    <property type="match status" value="1"/>
</dbReference>
<dbReference type="AlphaFoldDB" id="A0A9J6FB35"/>
<organism evidence="2 3">
    <name type="scientific">Haemaphysalis longicornis</name>
    <name type="common">Bush tick</name>
    <dbReference type="NCBI Taxonomy" id="44386"/>
    <lineage>
        <taxon>Eukaryota</taxon>
        <taxon>Metazoa</taxon>
        <taxon>Ecdysozoa</taxon>
        <taxon>Arthropoda</taxon>
        <taxon>Chelicerata</taxon>
        <taxon>Arachnida</taxon>
        <taxon>Acari</taxon>
        <taxon>Parasitiformes</taxon>
        <taxon>Ixodida</taxon>
        <taxon>Ixodoidea</taxon>
        <taxon>Ixodidae</taxon>
        <taxon>Haemaphysalinae</taxon>
        <taxon>Haemaphysalis</taxon>
    </lineage>
</organism>
<keyword evidence="1" id="KW-0677">Repeat</keyword>
<evidence type="ECO:0008006" key="4">
    <source>
        <dbReference type="Google" id="ProtNLM"/>
    </source>
</evidence>
<sequence length="767" mass="84688">MAPLKVDSLGHCDGSEAAMESDSQHAPAAETVNTYAADQRTQNSGAWDSCYIYSRIGEILKFLASKGVGLGDACTDGAGRTCWLCWNTTPWNRLLAPLSLELVVSGPGEHCLRPIDVGSRNNDTNARCDGAFVFAWLLKQHRCVKTVHLESDVLFRMPRYWLKLALNSSANLRHLKLVGDGWKLKNFLETCELLESLVALESFEFCKLKVTPVLASSIAALLRRNKGHLVKVNFANNPMSQRSMATLLSALIGCRALTELSFMCYGLKGRNVKTMARVVRAARQLKQLSLHWSLGSESQWGSIGAALKDHTSLEELSLRVEEARLGPVFEALETNTTLRHLYLQFNCRFRYLCRPPRLSSLANLLCRNRGLRHVVLRYCTVCGNGTVCDNSAQQLADAIMKNSTLETLDLSTNSVGIQGISAFCAALRKNKTLKTVSFSYHPSYLPDGEDRRRGLARLLYESGCYGRIVVPMADPDLPPLTVALALASQSPTKLSLGNINKLSSTLLCELFDVLASNTEVKILQVEADVYEADKADALCRALAANQSIKRLEVRVDIGGPCKFLIEDIAKALIVNTSVTDLIIRAYHTRLVFFEAFARMLTQNKTLTTISLRCKVLGSKHLEILSQGMLQNRVVTSFAIDQVLPRNRAAFRLHEAVRRNTALLNMAALFVLQADVTKRCAQAFETLRWTSSLVSQVAKVSGQSEQEAAAALDAADGFIRSRFLFVTGVVREAVRCHPGSATQADSLNDYCWQAIAEYLKVSDVRDGQ</sequence>
<dbReference type="PANTHER" id="PTHR24111">
    <property type="entry name" value="LEUCINE-RICH REPEAT-CONTAINING PROTEIN 34"/>
    <property type="match status" value="1"/>
</dbReference>
<dbReference type="EMBL" id="JABSTR010000002">
    <property type="protein sequence ID" value="KAH9363494.1"/>
    <property type="molecule type" value="Genomic_DNA"/>
</dbReference>
<dbReference type="Gene3D" id="3.80.10.10">
    <property type="entry name" value="Ribonuclease Inhibitor"/>
    <property type="match status" value="4"/>
</dbReference>
<name>A0A9J6FB35_HAELO</name>
<dbReference type="SMART" id="SM00368">
    <property type="entry name" value="LRR_RI"/>
    <property type="match status" value="1"/>
</dbReference>
<protein>
    <recommendedName>
        <fullName evidence="4">Ran GTPase-activating protein</fullName>
    </recommendedName>
</protein>
<dbReference type="VEuPathDB" id="VectorBase:HLOH_058073"/>
<dbReference type="InterPro" id="IPR032675">
    <property type="entry name" value="LRR_dom_sf"/>
</dbReference>
<dbReference type="OrthoDB" id="8436363at2759"/>
<dbReference type="InterPro" id="IPR052201">
    <property type="entry name" value="LRR-containing_regulator"/>
</dbReference>
<accession>A0A9J6FB35</accession>
<proteinExistence type="predicted"/>
<evidence type="ECO:0000256" key="1">
    <source>
        <dbReference type="ARBA" id="ARBA00022737"/>
    </source>
</evidence>